<gene>
    <name evidence="3" type="ORF">RSPPHO_01701</name>
</gene>
<dbReference type="eggNOG" id="COG1653">
    <property type="taxonomic scope" value="Bacteria"/>
</dbReference>
<dbReference type="PANTHER" id="PTHR43649">
    <property type="entry name" value="ARABINOSE-BINDING PROTEIN-RELATED"/>
    <property type="match status" value="1"/>
</dbReference>
<proteinExistence type="inferred from homology"/>
<dbReference type="InterPro" id="IPR050490">
    <property type="entry name" value="Bact_solute-bd_prot1"/>
</dbReference>
<dbReference type="Gene3D" id="3.40.190.10">
    <property type="entry name" value="Periplasmic binding protein-like II"/>
    <property type="match status" value="1"/>
</dbReference>
<protein>
    <submittedName>
        <fullName evidence="3">Extracellular solute-binding protein, family 1</fullName>
    </submittedName>
</protein>
<evidence type="ECO:0000313" key="3">
    <source>
        <dbReference type="EMBL" id="CCG08327.1"/>
    </source>
</evidence>
<evidence type="ECO:0000256" key="1">
    <source>
        <dbReference type="ARBA" id="ARBA00004418"/>
    </source>
</evidence>
<name>H6SK12_PARPM</name>
<dbReference type="AlphaFoldDB" id="H6SK12"/>
<dbReference type="InterPro" id="IPR006059">
    <property type="entry name" value="SBP"/>
</dbReference>
<evidence type="ECO:0000313" key="4">
    <source>
        <dbReference type="Proteomes" id="UP000033220"/>
    </source>
</evidence>
<accession>H6SK12</accession>
<dbReference type="HOGENOM" id="CLU_031285_9_3_5"/>
<dbReference type="EMBL" id="HE663493">
    <property type="protein sequence ID" value="CCG08327.1"/>
    <property type="molecule type" value="Genomic_DNA"/>
</dbReference>
<sequence>MLVVGRGNPHHEVNPLARPPVHTLGHLKDGQRRCMNQRAVAGQAMGNGDAVAQEGIGHLFAAQHALGVTGINFSRSDQQRDNGLDRLSLGGGASTGLDQCGGQQSHGFLPVVFVSGSDEVSRKHRLHEPMMSRVGRAFVIFVMIFQVALASGGAASTLHVLTRDGEPVASPTRRHAASFTTRTGIAVTVEQRPFDDLYDAIMIGFVTNTLRADVLVIPSGWLPDFAPYLSPLPASLRASDTVTGIHPAYRGLMRWEDRWLALGLDGDMMIGVYRRDLFEDPKTQAAFQARHGHPLAPPTTWDEYLEIARFFQGRPGPEGRPLAGTLEAFAPGGQRVWSLFAHAAAFLPEGLFFDPLTLTPALTTPGWHQALEDAKAARAAGPADADHITSHDVRTRFAQGEAAMALDWSDIGVLATDPQTSRIHGSVGFFPLPGSRRVWTSHGWQDLASPRRVPFLGFGGWIAAVPASAADPEAAWAYVAWLGRPEASAADVQEGRSGFNPHRFDQLDPAASWPSRDPADVRALLSLLKEGLDAPEVIHDLRLPGLRAYLAALDRAYHRALEGSASSEDALQEASRTWEALSDRLGRASQRTHLLREMSSSPSGNPPP</sequence>
<evidence type="ECO:0000256" key="2">
    <source>
        <dbReference type="ARBA" id="ARBA00008520"/>
    </source>
</evidence>
<dbReference type="KEGG" id="rpm:RSPPHO_01701"/>
<dbReference type="STRING" id="1150469.RSPPHO_01701"/>
<dbReference type="SUPFAM" id="SSF53850">
    <property type="entry name" value="Periplasmic binding protein-like II"/>
    <property type="match status" value="1"/>
</dbReference>
<keyword evidence="4" id="KW-1185">Reference proteome</keyword>
<comment type="subcellular location">
    <subcellularLocation>
        <location evidence="1">Periplasm</location>
    </subcellularLocation>
</comment>
<reference evidence="3 4" key="1">
    <citation type="submission" date="2012-02" db="EMBL/GenBank/DDBJ databases">
        <title>Shotgun genome sequence of Phaeospirillum photometricum DSM 122.</title>
        <authorList>
            <person name="Duquesne K."/>
            <person name="Sturgis J."/>
        </authorList>
    </citation>
    <scope>NUCLEOTIDE SEQUENCE [LARGE SCALE GENOMIC DNA]</scope>
    <source>
        <strain evidence="4">DSM122</strain>
    </source>
</reference>
<dbReference type="PATRIC" id="fig|1150469.3.peg.1917"/>
<dbReference type="PANTHER" id="PTHR43649:SF12">
    <property type="entry name" value="DIACETYLCHITOBIOSE BINDING PROTEIN DASA"/>
    <property type="match status" value="1"/>
</dbReference>
<dbReference type="GO" id="GO:0042597">
    <property type="term" value="C:periplasmic space"/>
    <property type="evidence" value="ECO:0007669"/>
    <property type="project" value="UniProtKB-SubCell"/>
</dbReference>
<organism evidence="3 4">
    <name type="scientific">Pararhodospirillum photometricum DSM 122</name>
    <dbReference type="NCBI Taxonomy" id="1150469"/>
    <lineage>
        <taxon>Bacteria</taxon>
        <taxon>Pseudomonadati</taxon>
        <taxon>Pseudomonadota</taxon>
        <taxon>Alphaproteobacteria</taxon>
        <taxon>Rhodospirillales</taxon>
        <taxon>Rhodospirillaceae</taxon>
        <taxon>Pararhodospirillum</taxon>
    </lineage>
</organism>
<dbReference type="Proteomes" id="UP000033220">
    <property type="component" value="Chromosome DSM 122"/>
</dbReference>
<dbReference type="Pfam" id="PF13416">
    <property type="entry name" value="SBP_bac_8"/>
    <property type="match status" value="1"/>
</dbReference>
<comment type="similarity">
    <text evidence="2">Belongs to the bacterial solute-binding protein 1 family.</text>
</comment>